<name>A0A183DWB1_9BILA</name>
<dbReference type="EMBL" id="UYRT01079828">
    <property type="protein sequence ID" value="VDN21462.1"/>
    <property type="molecule type" value="Genomic_DNA"/>
</dbReference>
<accession>A0A183DWB1</accession>
<dbReference type="WBParaSite" id="GPUH_0001301601-mRNA-1">
    <property type="protein sequence ID" value="GPUH_0001301601-mRNA-1"/>
    <property type="gene ID" value="GPUH_0001301601"/>
</dbReference>
<reference evidence="1 2" key="2">
    <citation type="submission" date="2018-11" db="EMBL/GenBank/DDBJ databases">
        <authorList>
            <consortium name="Pathogen Informatics"/>
        </authorList>
    </citation>
    <scope>NUCLEOTIDE SEQUENCE [LARGE SCALE GENOMIC DNA]</scope>
</reference>
<evidence type="ECO:0000313" key="3">
    <source>
        <dbReference type="WBParaSite" id="GPUH_0001301601-mRNA-1"/>
    </source>
</evidence>
<organism evidence="3">
    <name type="scientific">Gongylonema pulchrum</name>
    <dbReference type="NCBI Taxonomy" id="637853"/>
    <lineage>
        <taxon>Eukaryota</taxon>
        <taxon>Metazoa</taxon>
        <taxon>Ecdysozoa</taxon>
        <taxon>Nematoda</taxon>
        <taxon>Chromadorea</taxon>
        <taxon>Rhabditida</taxon>
        <taxon>Spirurina</taxon>
        <taxon>Spiruromorpha</taxon>
        <taxon>Spiruroidea</taxon>
        <taxon>Gongylonematidae</taxon>
        <taxon>Gongylonema</taxon>
    </lineage>
</organism>
<keyword evidence="2" id="KW-1185">Reference proteome</keyword>
<dbReference type="AlphaFoldDB" id="A0A183DWB1"/>
<reference evidence="3" key="1">
    <citation type="submission" date="2016-06" db="UniProtKB">
        <authorList>
            <consortium name="WormBaseParasite"/>
        </authorList>
    </citation>
    <scope>IDENTIFICATION</scope>
</reference>
<protein>
    <submittedName>
        <fullName evidence="3">Retrotransposon protein</fullName>
    </submittedName>
</protein>
<evidence type="ECO:0000313" key="1">
    <source>
        <dbReference type="EMBL" id="VDN21462.1"/>
    </source>
</evidence>
<dbReference type="Proteomes" id="UP000271098">
    <property type="component" value="Unassembled WGS sequence"/>
</dbReference>
<proteinExistence type="predicted"/>
<evidence type="ECO:0000313" key="2">
    <source>
        <dbReference type="Proteomes" id="UP000271098"/>
    </source>
</evidence>
<gene>
    <name evidence="1" type="ORF">GPUH_LOCUS13002</name>
</gene>
<sequence length="194" mass="22187">MKDELKEINNRVGKNDGKVSELTQIVETNETVQRSLNLRIYGFEYAKCKLANQEDPKKFDVVSLKELIVKMIVEGMKLPENIAKGMIFRKCHWVSRKYVLCGFTSAEDKQIFNKGEYNLKSYVPHGHPLSIKGEPAKQQTQEYQDATATALQLRTKGHVAFATECRIRIGAGPTAKWYHHMDFTIQQRLTAGRP</sequence>